<proteinExistence type="predicted"/>
<protein>
    <submittedName>
        <fullName evidence="2">Uncharacterized protein</fullName>
    </submittedName>
</protein>
<keyword evidence="3" id="KW-1185">Reference proteome</keyword>
<feature type="region of interest" description="Disordered" evidence="1">
    <location>
        <begin position="1"/>
        <end position="40"/>
    </location>
</feature>
<organism evidence="2 3">
    <name type="scientific">Phytophthora pseudosyringae</name>
    <dbReference type="NCBI Taxonomy" id="221518"/>
    <lineage>
        <taxon>Eukaryota</taxon>
        <taxon>Sar</taxon>
        <taxon>Stramenopiles</taxon>
        <taxon>Oomycota</taxon>
        <taxon>Peronosporomycetes</taxon>
        <taxon>Peronosporales</taxon>
        <taxon>Peronosporaceae</taxon>
        <taxon>Phytophthora</taxon>
    </lineage>
</organism>
<dbReference type="AlphaFoldDB" id="A0A8T1VL99"/>
<evidence type="ECO:0000313" key="2">
    <source>
        <dbReference type="EMBL" id="KAG7382075.1"/>
    </source>
</evidence>
<sequence length="117" mass="12252">MDASQPASPPAEIGRVRRDAPSRTGRGGDGARDVARRPMGQPLCRAGAVLVVEGSTSTLADGAAAAEMPALKAAERSRSRFRPNTCSGSGCQRSELRCVSISADRRRGECSDSRPKP</sequence>
<reference evidence="2" key="1">
    <citation type="submission" date="2021-02" db="EMBL/GenBank/DDBJ databases">
        <authorList>
            <person name="Palmer J.M."/>
        </authorList>
    </citation>
    <scope>NUCLEOTIDE SEQUENCE</scope>
    <source>
        <strain evidence="2">SCRP734</strain>
    </source>
</reference>
<dbReference type="EMBL" id="JAGDFM010000221">
    <property type="protein sequence ID" value="KAG7382075.1"/>
    <property type="molecule type" value="Genomic_DNA"/>
</dbReference>
<name>A0A8T1VL99_9STRA</name>
<evidence type="ECO:0000313" key="3">
    <source>
        <dbReference type="Proteomes" id="UP000694044"/>
    </source>
</evidence>
<comment type="caution">
    <text evidence="2">The sequence shown here is derived from an EMBL/GenBank/DDBJ whole genome shotgun (WGS) entry which is preliminary data.</text>
</comment>
<dbReference type="Proteomes" id="UP000694044">
    <property type="component" value="Unassembled WGS sequence"/>
</dbReference>
<evidence type="ECO:0000256" key="1">
    <source>
        <dbReference type="SAM" id="MobiDB-lite"/>
    </source>
</evidence>
<gene>
    <name evidence="2" type="ORF">PHYPSEUDO_005341</name>
</gene>
<accession>A0A8T1VL99</accession>